<sequence length="64" mass="7555">MKRIPFFGNSNPPFEGDFWGVPAFVFSKNQFIGVPTFSFWRIPMESVPFSRRVRKVLLLKIQFD</sequence>
<comment type="caution">
    <text evidence="1">The sequence shown here is derived from an EMBL/GenBank/DDBJ whole genome shotgun (WGS) entry which is preliminary data.</text>
</comment>
<reference evidence="2" key="1">
    <citation type="submission" date="2018-05" db="EMBL/GenBank/DDBJ databases">
        <title>Leptospira yasudae sp. nov. and Leptospira stimsonii sp. nov., two pathogenic species of the genus Leptospira isolated from environmental sources.</title>
        <authorList>
            <person name="Casanovas-Massana A."/>
            <person name="Hamond C."/>
            <person name="Santos L.A."/>
            <person name="Hacker K.P."/>
            <person name="Balassiano I."/>
            <person name="Medeiros M.A."/>
            <person name="Reis M.G."/>
            <person name="Ko A.I."/>
            <person name="Wunder E.A."/>
        </authorList>
    </citation>
    <scope>NUCLEOTIDE SEQUENCE [LARGE SCALE GENOMIC DNA]</scope>
    <source>
        <strain evidence="2">AMB6-RJ</strain>
    </source>
</reference>
<proteinExistence type="predicted"/>
<dbReference type="Proteomes" id="UP000266669">
    <property type="component" value="Unassembled WGS sequence"/>
</dbReference>
<dbReference type="AlphaFoldDB" id="A0A8B3CS19"/>
<accession>A0A8B3CS19</accession>
<name>A0A8B3CS19_9LEPT</name>
<evidence type="ECO:0000313" key="2">
    <source>
        <dbReference type="Proteomes" id="UP000266669"/>
    </source>
</evidence>
<dbReference type="EMBL" id="QHCS01000003">
    <property type="protein sequence ID" value="RHX85388.1"/>
    <property type="molecule type" value="Genomic_DNA"/>
</dbReference>
<organism evidence="1 2">
    <name type="scientific">Leptospira stimsonii</name>
    <dbReference type="NCBI Taxonomy" id="2202203"/>
    <lineage>
        <taxon>Bacteria</taxon>
        <taxon>Pseudomonadati</taxon>
        <taxon>Spirochaetota</taxon>
        <taxon>Spirochaetia</taxon>
        <taxon>Leptospirales</taxon>
        <taxon>Leptospiraceae</taxon>
        <taxon>Leptospira</taxon>
    </lineage>
</organism>
<protein>
    <submittedName>
        <fullName evidence="1">Uncharacterized protein</fullName>
    </submittedName>
</protein>
<gene>
    <name evidence="1" type="ORF">DLM78_14930</name>
</gene>
<evidence type="ECO:0000313" key="1">
    <source>
        <dbReference type="EMBL" id="RHX85388.1"/>
    </source>
</evidence>